<proteinExistence type="predicted"/>
<dbReference type="SUPFAM" id="SSF55073">
    <property type="entry name" value="Nucleotide cyclase"/>
    <property type="match status" value="1"/>
</dbReference>
<dbReference type="Pfam" id="PF00211">
    <property type="entry name" value="Guanylate_cyc"/>
    <property type="match status" value="1"/>
</dbReference>
<feature type="domain" description="Guanylate cyclase" evidence="1">
    <location>
        <begin position="92"/>
        <end position="221"/>
    </location>
</feature>
<reference evidence="2" key="1">
    <citation type="submission" date="2021-01" db="EMBL/GenBank/DDBJ databases">
        <authorList>
            <person name="Corre E."/>
            <person name="Pelletier E."/>
            <person name="Niang G."/>
            <person name="Scheremetjew M."/>
            <person name="Finn R."/>
            <person name="Kale V."/>
            <person name="Holt S."/>
            <person name="Cochrane G."/>
            <person name="Meng A."/>
            <person name="Brown T."/>
            <person name="Cohen L."/>
        </authorList>
    </citation>
    <scope>NUCLEOTIDE SEQUENCE</scope>
    <source>
        <strain evidence="2">NIES-381</strain>
    </source>
</reference>
<evidence type="ECO:0000313" key="2">
    <source>
        <dbReference type="EMBL" id="CAD9001287.1"/>
    </source>
</evidence>
<dbReference type="Gene3D" id="3.30.70.1230">
    <property type="entry name" value="Nucleotide cyclase"/>
    <property type="match status" value="1"/>
</dbReference>
<dbReference type="InterPro" id="IPR029787">
    <property type="entry name" value="Nucleotide_cyclase"/>
</dbReference>
<organism evidence="2">
    <name type="scientific">Eutreptiella gymnastica</name>
    <dbReference type="NCBI Taxonomy" id="73025"/>
    <lineage>
        <taxon>Eukaryota</taxon>
        <taxon>Discoba</taxon>
        <taxon>Euglenozoa</taxon>
        <taxon>Euglenida</taxon>
        <taxon>Spirocuta</taxon>
        <taxon>Euglenophyceae</taxon>
        <taxon>Eutreptiales</taxon>
        <taxon>Eutreptiaceae</taxon>
        <taxon>Eutreptiella</taxon>
    </lineage>
</organism>
<protein>
    <recommendedName>
        <fullName evidence="1">Guanylate cyclase domain-containing protein</fullName>
    </recommendedName>
</protein>
<sequence>MALGLPLPRSWPWLSELLDLWNGCRATAGKLQAHHDDPTTQRWPNPYTLVEPDGPAAGVAQSHLLPHGPPGQASFLMPDSSPTHTLTSKTCSVLYCSLGGFGALVERLSPEKLLEAHGQYIQAVGDAIRRHRGTLHHLVGDVVMGSWNGQVFVPSHYLQACKAGMGVHRSVMAINGALNCKALTVHIGISKGPVLVGIMGGTHTKALSIVGPAVHLARDLMKLNGTLGTSVLVHDIYSHDIFFQFETRLVDWVTHRHWEGQILTVHEVRRPFVEDGDDLWMYTSPCRSVPKPYLDAIHYLREGHLQQGKDLLLAYMQEYPADGPAKLLLWALKRGCLVQGKAIHSLESPPGPQDLNL</sequence>
<dbReference type="InterPro" id="IPR050697">
    <property type="entry name" value="Adenylyl/Guanylyl_Cyclase_3/4"/>
</dbReference>
<name>A0A7S1N735_9EUGL</name>
<dbReference type="EMBL" id="HBGA01034176">
    <property type="protein sequence ID" value="CAD9001287.1"/>
    <property type="molecule type" value="Transcribed_RNA"/>
</dbReference>
<dbReference type="GO" id="GO:0035556">
    <property type="term" value="P:intracellular signal transduction"/>
    <property type="evidence" value="ECO:0007669"/>
    <property type="project" value="InterPro"/>
</dbReference>
<dbReference type="PANTHER" id="PTHR43081:SF20">
    <property type="entry name" value="TWO-COMPONENT RESPONSE REGULATOR"/>
    <property type="match status" value="1"/>
</dbReference>
<dbReference type="PANTHER" id="PTHR43081">
    <property type="entry name" value="ADENYLATE CYCLASE, TERMINAL-DIFFERENTIATION SPECIFIC-RELATED"/>
    <property type="match status" value="1"/>
</dbReference>
<dbReference type="CDD" id="cd07302">
    <property type="entry name" value="CHD"/>
    <property type="match status" value="1"/>
</dbReference>
<dbReference type="GO" id="GO:0006171">
    <property type="term" value="P:cAMP biosynthetic process"/>
    <property type="evidence" value="ECO:0007669"/>
    <property type="project" value="TreeGrafter"/>
</dbReference>
<gene>
    <name evidence="2" type="ORF">EGYM00392_LOCUS12363</name>
</gene>
<evidence type="ECO:0000259" key="1">
    <source>
        <dbReference type="PROSITE" id="PS50125"/>
    </source>
</evidence>
<accession>A0A7S1N735</accession>
<dbReference type="PROSITE" id="PS50125">
    <property type="entry name" value="GUANYLATE_CYCLASE_2"/>
    <property type="match status" value="1"/>
</dbReference>
<dbReference type="InterPro" id="IPR001054">
    <property type="entry name" value="A/G_cyclase"/>
</dbReference>
<dbReference type="AlphaFoldDB" id="A0A7S1N735"/>